<reference evidence="1" key="1">
    <citation type="submission" date="2023-07" db="EMBL/GenBank/DDBJ databases">
        <title>Sorghum-associated microbial communities from plants grown in Nebraska, USA.</title>
        <authorList>
            <person name="Schachtman D."/>
        </authorList>
    </citation>
    <scope>NUCLEOTIDE SEQUENCE</scope>
    <source>
        <strain evidence="1">DS2795</strain>
    </source>
</reference>
<dbReference type="Proteomes" id="UP001244295">
    <property type="component" value="Unassembled WGS sequence"/>
</dbReference>
<comment type="caution">
    <text evidence="1">The sequence shown here is derived from an EMBL/GenBank/DDBJ whole genome shotgun (WGS) entry which is preliminary data.</text>
</comment>
<proteinExistence type="predicted"/>
<dbReference type="EMBL" id="JAUSRR010000002">
    <property type="protein sequence ID" value="MDP9921907.1"/>
    <property type="molecule type" value="Genomic_DNA"/>
</dbReference>
<gene>
    <name evidence="1" type="ORF">J2W25_000922</name>
</gene>
<protein>
    <submittedName>
        <fullName evidence="1">Uncharacterized protein</fullName>
    </submittedName>
</protein>
<evidence type="ECO:0000313" key="1">
    <source>
        <dbReference type="EMBL" id="MDP9921907.1"/>
    </source>
</evidence>
<sequence>MVRVWRNAGLHKSFLAGWLTLMAIRHLLNRPQACEAACPAAASAFASPGSSTIGPLPL</sequence>
<name>A0AAW8DR52_9BURK</name>
<evidence type="ECO:0000313" key="2">
    <source>
        <dbReference type="Proteomes" id="UP001244295"/>
    </source>
</evidence>
<accession>A0AAW8DR52</accession>
<dbReference type="AlphaFoldDB" id="A0AAW8DR52"/>
<organism evidence="1 2">
    <name type="scientific">Variovorax boronicumulans</name>
    <dbReference type="NCBI Taxonomy" id="436515"/>
    <lineage>
        <taxon>Bacteria</taxon>
        <taxon>Pseudomonadati</taxon>
        <taxon>Pseudomonadota</taxon>
        <taxon>Betaproteobacteria</taxon>
        <taxon>Burkholderiales</taxon>
        <taxon>Comamonadaceae</taxon>
        <taxon>Variovorax</taxon>
    </lineage>
</organism>